<dbReference type="Proteomes" id="UP000019474">
    <property type="component" value="Unassembled WGS sequence"/>
</dbReference>
<dbReference type="PATRIC" id="fig|1221538.3.peg.1107"/>
<organism evidence="1 2">
    <name type="scientific">Fructilactobacillus florum 8D</name>
    <dbReference type="NCBI Taxonomy" id="1221538"/>
    <lineage>
        <taxon>Bacteria</taxon>
        <taxon>Bacillati</taxon>
        <taxon>Bacillota</taxon>
        <taxon>Bacilli</taxon>
        <taxon>Lactobacillales</taxon>
        <taxon>Lactobacillaceae</taxon>
        <taxon>Fructilactobacillus</taxon>
    </lineage>
</organism>
<protein>
    <submittedName>
        <fullName evidence="1">Malate, lactate dehydrogenase</fullName>
    </submittedName>
</protein>
<accession>W9EFG5</accession>
<dbReference type="EMBL" id="ALXG01000045">
    <property type="protein sequence ID" value="ETO39991.1"/>
    <property type="molecule type" value="Genomic_DNA"/>
</dbReference>
<keyword evidence="2" id="KW-1185">Reference proteome</keyword>
<gene>
    <name evidence="1" type="ORF">B808_1100</name>
</gene>
<evidence type="ECO:0000313" key="2">
    <source>
        <dbReference type="Proteomes" id="UP000019474"/>
    </source>
</evidence>
<evidence type="ECO:0000313" key="1">
    <source>
        <dbReference type="EMBL" id="ETO39991.1"/>
    </source>
</evidence>
<sequence>MIVGDQQRIRQFIQTLIMHDWPLKVIVTDLAAFEPEVVAQRGCRRFQLQSVSTDLTKTAVVIWLPDTTFFDAKVVEPTEVALSLRTMIDELRSTVNRLVSAGFAGKMIFDVPHDEIFTYFAAYFSGFAVEQIIGVGTLPQEMLLRNELCNRLGVASDDLNVNTLGLNTNSFVAWSRIYLGSMNLLSYLKSEDNNLDLDLLEELQATISDQAIVGNEIIQQKAILKLLDALFYQHAILYTGVGLKKNKDQLQLALVNRIINTKGMQHELQLPLSDQEAQDLATDLDFANEVITAIKKENSADGTTK</sequence>
<reference evidence="1 2" key="1">
    <citation type="submission" date="2012-08" db="EMBL/GenBank/DDBJ databases">
        <title>Genome sequencing of Lactobacillus florum 8D.</title>
        <authorList>
            <person name="Kim E.B."/>
            <person name="Marco M.L."/>
        </authorList>
    </citation>
    <scope>NUCLEOTIDE SEQUENCE [LARGE SCALE GENOMIC DNA]</scope>
    <source>
        <strain evidence="1 2">8D</strain>
    </source>
</reference>
<proteinExistence type="predicted"/>
<name>W9EFG5_9LACO</name>
<comment type="caution">
    <text evidence="1">The sequence shown here is derived from an EMBL/GenBank/DDBJ whole genome shotgun (WGS) entry which is preliminary data.</text>
</comment>
<dbReference type="AlphaFoldDB" id="W9EFG5"/>